<dbReference type="Proteomes" id="UP000001502">
    <property type="component" value="Chromosome"/>
</dbReference>
<organism evidence="1 2">
    <name type="scientific">Streptococcus parasanguinis (strain ATCC 15912 / DSM 6778 / CIP 104372 / LMG 14537)</name>
    <dbReference type="NCBI Taxonomy" id="760570"/>
    <lineage>
        <taxon>Bacteria</taxon>
        <taxon>Bacillati</taxon>
        <taxon>Bacillota</taxon>
        <taxon>Bacilli</taxon>
        <taxon>Lactobacillales</taxon>
        <taxon>Streptococcaceae</taxon>
        <taxon>Streptococcus</taxon>
    </lineage>
</organism>
<protein>
    <submittedName>
        <fullName evidence="1">Uncharacterized protein</fullName>
    </submittedName>
</protein>
<dbReference type="RefSeq" id="WP_013903603.1">
    <property type="nucleotide sequence ID" value="NC_015678.1"/>
</dbReference>
<proteinExistence type="predicted"/>
<accession>F8DH90</accession>
<sequence length="208" mass="24260">MKFINGMKDLSQAIVDKTVDVSQKSFKWVKDNREVIIEYAAITILKSVVEVLNEDRNRKEIYEDEYDYNESYESNINESSYISAINDEQFMLQESQIKNNINYPQNRKSPDCHFCHSKNGKIFVRGGTDEQKQQFIEMHQFVGQYVCTECGNDFDEDDIDWEFSDPETGFYYCNFCSNSLEQAGIDAMDPDGFGYDDYGNWDSDRLGL</sequence>
<dbReference type="GeneID" id="97413377"/>
<dbReference type="EMBL" id="CP002843">
    <property type="protein sequence ID" value="AEH55572.1"/>
    <property type="molecule type" value="Genomic_DNA"/>
</dbReference>
<evidence type="ECO:0000313" key="2">
    <source>
        <dbReference type="Proteomes" id="UP000001502"/>
    </source>
</evidence>
<reference evidence="2" key="1">
    <citation type="submission" date="2011-06" db="EMBL/GenBank/DDBJ databases">
        <title>Complete sequence of Streptococcus parasanguinis strain ATCC 15912.</title>
        <authorList>
            <person name="Muzny D."/>
            <person name="Qin X."/>
            <person name="Buhay C."/>
            <person name="Dugan-Rocha S."/>
            <person name="Ding Y."/>
            <person name="Chen G."/>
            <person name="Hawes A."/>
            <person name="Holder M."/>
            <person name="Jhangiani S."/>
            <person name="Johnson A."/>
            <person name="Khan Z."/>
            <person name="Li Z."/>
            <person name="Liu W."/>
            <person name="Liu X."/>
            <person name="Perez L."/>
            <person name="Shen H."/>
            <person name="Wang Q."/>
            <person name="Watt J."/>
            <person name="Xi L."/>
            <person name="Xin Y."/>
            <person name="Zhou J."/>
            <person name="Deng J."/>
            <person name="Jiang H."/>
            <person name="Liu Y."/>
            <person name="Qu J."/>
            <person name="Song X.-Z."/>
            <person name="Zhang L."/>
            <person name="Villasana D."/>
            <person name="Johnson A."/>
            <person name="Liu J."/>
            <person name="Liyanage D."/>
            <person name="Lorensuhewa L."/>
            <person name="Robinson T."/>
            <person name="Song A."/>
            <person name="Song B.-B."/>
            <person name="Dinh H."/>
            <person name="Thornton R."/>
            <person name="Coyle M."/>
            <person name="Francisco L."/>
            <person name="Jackson L."/>
            <person name="Javaid M."/>
            <person name="Korchina V."/>
            <person name="Kovar C."/>
            <person name="Mata R."/>
            <person name="Mathew T."/>
            <person name="Ngo R."/>
            <person name="Nguyen L."/>
            <person name="Nguyen N."/>
            <person name="Okwuonu G."/>
            <person name="Ongeri F."/>
            <person name="Pham C."/>
            <person name="Simmons D."/>
            <person name="Wilczek-Boney K."/>
            <person name="Hale W."/>
            <person name="Jakkamsetti A."/>
            <person name="Pham P."/>
            <person name="Ruth R."/>
            <person name="San Lucas F."/>
            <person name="Warren J."/>
            <person name="Zhang J."/>
            <person name="Zhao Z."/>
            <person name="Zhou C."/>
            <person name="Zhu D."/>
            <person name="Lee S."/>
            <person name="Bess C."/>
            <person name="Blankenburg K."/>
            <person name="Forbes L."/>
            <person name="Fu Q."/>
            <person name="Gubbala S."/>
            <person name="Hirani K."/>
            <person name="Jayaseelan J.C."/>
            <person name="Lara F."/>
            <person name="Munidasa M."/>
            <person name="Palculict T."/>
            <person name="Patil S."/>
            <person name="Pu L.-L."/>
            <person name="Saada N."/>
            <person name="Tang L."/>
            <person name="Weissenberger G."/>
            <person name="Zhu Y."/>
            <person name="Hemphill L."/>
            <person name="Shang Y."/>
            <person name="Youmans B."/>
            <person name="Ayvaz T."/>
            <person name="Ross M."/>
            <person name="Santibanez J."/>
            <person name="Aqrawi P."/>
            <person name="Gross S."/>
            <person name="Joshi V."/>
            <person name="Fowler G."/>
            <person name="Nazareth L."/>
            <person name="Reid J."/>
            <person name="Worley K."/>
            <person name="Petrosino J."/>
            <person name="Highlander S."/>
            <person name="Gibbs R."/>
        </authorList>
    </citation>
    <scope>NUCLEOTIDE SEQUENCE [LARGE SCALE GENOMIC DNA]</scope>
    <source>
        <strain evidence="2">ATCC 15912 / DSM 6778 / CIP 104372 / LMG 14537</strain>
    </source>
</reference>
<evidence type="ECO:0000313" key="1">
    <source>
        <dbReference type="EMBL" id="AEH55572.1"/>
    </source>
</evidence>
<name>F8DH90_STREP</name>
<dbReference type="KEGG" id="scp:HMPREF0833_10541"/>
<dbReference type="AlphaFoldDB" id="F8DH90"/>
<gene>
    <name evidence="1" type="ordered locus">HMPREF0833_10541</name>
</gene>
<dbReference type="HOGENOM" id="CLU_1320292_0_0_9"/>